<dbReference type="GO" id="GO:0032506">
    <property type="term" value="P:cytokinetic process"/>
    <property type="evidence" value="ECO:0007669"/>
    <property type="project" value="TreeGrafter"/>
</dbReference>
<evidence type="ECO:0000313" key="4">
    <source>
        <dbReference type="EMBL" id="ESS69980.1"/>
    </source>
</evidence>
<protein>
    <submittedName>
        <fullName evidence="4">Sporulation-like protein</fullName>
    </submittedName>
</protein>
<accession>V5B9M7</accession>
<dbReference type="Proteomes" id="UP000017842">
    <property type="component" value="Unassembled WGS sequence"/>
</dbReference>
<dbReference type="Pfam" id="PF05036">
    <property type="entry name" value="SPOR"/>
    <property type="match status" value="1"/>
</dbReference>
<dbReference type="GO" id="GO:0030428">
    <property type="term" value="C:cell septum"/>
    <property type="evidence" value="ECO:0007669"/>
    <property type="project" value="TreeGrafter"/>
</dbReference>
<feature type="domain" description="SPOR" evidence="3">
    <location>
        <begin position="209"/>
        <end position="283"/>
    </location>
</feature>
<dbReference type="PROSITE" id="PS51724">
    <property type="entry name" value="SPOR"/>
    <property type="match status" value="1"/>
</dbReference>
<evidence type="ECO:0000313" key="5">
    <source>
        <dbReference type="Proteomes" id="UP000017842"/>
    </source>
</evidence>
<organism evidence="4 5">
    <name type="scientific">Methyloglobulus morosus KoM1</name>
    <dbReference type="NCBI Taxonomy" id="1116472"/>
    <lineage>
        <taxon>Bacteria</taxon>
        <taxon>Pseudomonadati</taxon>
        <taxon>Pseudomonadota</taxon>
        <taxon>Gammaproteobacteria</taxon>
        <taxon>Methylococcales</taxon>
        <taxon>Methylococcaceae</taxon>
        <taxon>Methyloglobulus</taxon>
    </lineage>
</organism>
<dbReference type="Gene3D" id="3.30.70.1070">
    <property type="entry name" value="Sporulation related repeat"/>
    <property type="match status" value="1"/>
</dbReference>
<evidence type="ECO:0000259" key="3">
    <source>
        <dbReference type="PROSITE" id="PS51724"/>
    </source>
</evidence>
<dbReference type="STRING" id="1116472.MGMO_126c00240"/>
<keyword evidence="2" id="KW-1133">Transmembrane helix</keyword>
<dbReference type="SUPFAM" id="SSF110997">
    <property type="entry name" value="Sporulation related repeat"/>
    <property type="match status" value="1"/>
</dbReference>
<dbReference type="EMBL" id="AYLO01000118">
    <property type="protein sequence ID" value="ESS69980.1"/>
    <property type="molecule type" value="Genomic_DNA"/>
</dbReference>
<feature type="compositionally biased region" description="Basic and acidic residues" evidence="1">
    <location>
        <begin position="190"/>
        <end position="205"/>
    </location>
</feature>
<evidence type="ECO:0000256" key="1">
    <source>
        <dbReference type="SAM" id="MobiDB-lite"/>
    </source>
</evidence>
<dbReference type="PATRIC" id="fig|1116472.3.peg.3309"/>
<keyword evidence="2" id="KW-0472">Membrane</keyword>
<dbReference type="PANTHER" id="PTHR38687">
    <property type="entry name" value="CELL DIVISION PROTEIN DEDD-RELATED"/>
    <property type="match status" value="1"/>
</dbReference>
<comment type="caution">
    <text evidence="4">The sequence shown here is derived from an EMBL/GenBank/DDBJ whole genome shotgun (WGS) entry which is preliminary data.</text>
</comment>
<reference evidence="4 5" key="1">
    <citation type="journal article" date="2013" name="Genome Announc.">
        <title>Draft Genome Sequence of the Methanotrophic Gammaproteobacterium Methyloglobulus morosus DSM 22980 Strain KoM1.</title>
        <authorList>
            <person name="Poehlein A."/>
            <person name="Deutzmann J.S."/>
            <person name="Daniel R."/>
            <person name="Simeonova D.D."/>
        </authorList>
    </citation>
    <scope>NUCLEOTIDE SEQUENCE [LARGE SCALE GENOMIC DNA]</scope>
    <source>
        <strain evidence="4 5">KoM1</strain>
    </source>
</reference>
<dbReference type="OrthoDB" id="7069135at2"/>
<feature type="region of interest" description="Disordered" evidence="1">
    <location>
        <begin position="77"/>
        <end position="211"/>
    </location>
</feature>
<gene>
    <name evidence="4" type="ORF">MGMO_126c00240</name>
</gene>
<feature type="compositionally biased region" description="Polar residues" evidence="1">
    <location>
        <begin position="80"/>
        <end position="120"/>
    </location>
</feature>
<dbReference type="GO" id="GO:0032153">
    <property type="term" value="C:cell division site"/>
    <property type="evidence" value="ECO:0007669"/>
    <property type="project" value="TreeGrafter"/>
</dbReference>
<dbReference type="eggNOG" id="COG3147">
    <property type="taxonomic scope" value="Bacteria"/>
</dbReference>
<name>V5B9M7_9GAMM</name>
<evidence type="ECO:0000256" key="2">
    <source>
        <dbReference type="SAM" id="Phobius"/>
    </source>
</evidence>
<dbReference type="InterPro" id="IPR036680">
    <property type="entry name" value="SPOR-like_sf"/>
</dbReference>
<dbReference type="RefSeq" id="WP_023495949.1">
    <property type="nucleotide sequence ID" value="NZ_AYLO01000118.1"/>
</dbReference>
<keyword evidence="5" id="KW-1185">Reference proteome</keyword>
<dbReference type="PANTHER" id="PTHR38687:SF1">
    <property type="entry name" value="CELL DIVISION PROTEIN DEDD"/>
    <property type="match status" value="1"/>
</dbReference>
<dbReference type="GO" id="GO:0042834">
    <property type="term" value="F:peptidoglycan binding"/>
    <property type="evidence" value="ECO:0007669"/>
    <property type="project" value="InterPro"/>
</dbReference>
<feature type="transmembrane region" description="Helical" evidence="2">
    <location>
        <begin position="9"/>
        <end position="27"/>
    </location>
</feature>
<dbReference type="AlphaFoldDB" id="V5B9M7"/>
<proteinExistence type="predicted"/>
<keyword evidence="2" id="KW-0812">Transmembrane</keyword>
<dbReference type="InterPro" id="IPR007730">
    <property type="entry name" value="SPOR-like_dom"/>
</dbReference>
<sequence length="283" mass="29949">MDHELKQRLIGAVVVTALAAIFIPMLFDDPVDTSGKTVTELTIPQAPVDVEPAQNPPENKAQVLNRPDIELDAAEVNEDNPGSVTGESPLNSGQPGTPDSLGSSGVDNTKNNAVEGSPSKQLDENAESGLDTGEVSGVDQQDDNQSTEAVVAAPVKNPEQDSGTPVKKAAPKSIDTEQAKVRVTPPPSKAVEKIKPADKAHKDGAQKSSSKLVRYSIQAGSFSKKENAQALVEKLRKQGMSASVVAKGDFFRVKIGPSLDKDKAKEMKAKLDKQNIKGLLIVE</sequence>
<dbReference type="InterPro" id="IPR052521">
    <property type="entry name" value="Cell_div_SPOR-domain"/>
</dbReference>